<dbReference type="InterPro" id="IPR036390">
    <property type="entry name" value="WH_DNA-bd_sf"/>
</dbReference>
<dbReference type="HOGENOM" id="CLU_1203454_0_0_3"/>
<dbReference type="AlphaFoldDB" id="U5QRD2"/>
<evidence type="ECO:0000259" key="4">
    <source>
        <dbReference type="PROSITE" id="PS51063"/>
    </source>
</evidence>
<dbReference type="GO" id="GO:0005829">
    <property type="term" value="C:cytosol"/>
    <property type="evidence" value="ECO:0007669"/>
    <property type="project" value="TreeGrafter"/>
</dbReference>
<dbReference type="RefSeq" id="WP_023175615.1">
    <property type="nucleotide sequence ID" value="NC_022600.1"/>
</dbReference>
<dbReference type="PANTHER" id="PTHR24567:SF74">
    <property type="entry name" value="HTH-TYPE TRANSCRIPTIONAL REGULATOR ARCR"/>
    <property type="match status" value="1"/>
</dbReference>
<dbReference type="EMBL" id="CP003587">
    <property type="protein sequence ID" value="AGY60275.1"/>
    <property type="molecule type" value="Genomic_DNA"/>
</dbReference>
<evidence type="ECO:0000313" key="5">
    <source>
        <dbReference type="EMBL" id="AGY60275.1"/>
    </source>
</evidence>
<evidence type="ECO:0000256" key="3">
    <source>
        <dbReference type="ARBA" id="ARBA00023163"/>
    </source>
</evidence>
<dbReference type="InterPro" id="IPR012318">
    <property type="entry name" value="HTH_CRP"/>
</dbReference>
<dbReference type="OrthoDB" id="9798104at2"/>
<evidence type="ECO:0000313" key="6">
    <source>
        <dbReference type="Proteomes" id="UP000017396"/>
    </source>
</evidence>
<name>U5QRD2_GLOK1</name>
<evidence type="ECO:0000256" key="1">
    <source>
        <dbReference type="ARBA" id="ARBA00023015"/>
    </source>
</evidence>
<gene>
    <name evidence="5" type="ORF">GKIL_4029</name>
</gene>
<feature type="domain" description="HTH crp-type" evidence="4">
    <location>
        <begin position="147"/>
        <end position="223"/>
    </location>
</feature>
<dbReference type="Pfam" id="PF13545">
    <property type="entry name" value="HTH_Crp_2"/>
    <property type="match status" value="1"/>
</dbReference>
<dbReference type="Gene3D" id="2.60.120.10">
    <property type="entry name" value="Jelly Rolls"/>
    <property type="match status" value="1"/>
</dbReference>
<dbReference type="Gene3D" id="1.10.10.10">
    <property type="entry name" value="Winged helix-like DNA-binding domain superfamily/Winged helix DNA-binding domain"/>
    <property type="match status" value="1"/>
</dbReference>
<organism evidence="5 6">
    <name type="scientific">Gloeobacter kilaueensis (strain ATCC BAA-2537 / CCAP 1431/1 / ULC 316 / JS1)</name>
    <dbReference type="NCBI Taxonomy" id="1183438"/>
    <lineage>
        <taxon>Bacteria</taxon>
        <taxon>Bacillati</taxon>
        <taxon>Cyanobacteriota</taxon>
        <taxon>Cyanophyceae</taxon>
        <taxon>Gloeobacterales</taxon>
        <taxon>Gloeobacteraceae</taxon>
        <taxon>Gloeobacter</taxon>
    </lineage>
</organism>
<dbReference type="STRING" id="1183438.GKIL_4029"/>
<dbReference type="SUPFAM" id="SSF51206">
    <property type="entry name" value="cAMP-binding domain-like"/>
    <property type="match status" value="1"/>
</dbReference>
<dbReference type="KEGG" id="glj:GKIL_4029"/>
<keyword evidence="2" id="KW-0238">DNA-binding</keyword>
<dbReference type="GO" id="GO:0003700">
    <property type="term" value="F:DNA-binding transcription factor activity"/>
    <property type="evidence" value="ECO:0007669"/>
    <property type="project" value="TreeGrafter"/>
</dbReference>
<dbReference type="InterPro" id="IPR050397">
    <property type="entry name" value="Env_Response_Regulators"/>
</dbReference>
<dbReference type="InterPro" id="IPR018490">
    <property type="entry name" value="cNMP-bd_dom_sf"/>
</dbReference>
<dbReference type="GO" id="GO:0003677">
    <property type="term" value="F:DNA binding"/>
    <property type="evidence" value="ECO:0007669"/>
    <property type="project" value="UniProtKB-KW"/>
</dbReference>
<dbReference type="Proteomes" id="UP000017396">
    <property type="component" value="Chromosome"/>
</dbReference>
<protein>
    <submittedName>
        <fullName evidence="5">Crp/Fnr family transcriptional regulator</fullName>
    </submittedName>
</protein>
<keyword evidence="6" id="KW-1185">Reference proteome</keyword>
<dbReference type="PROSITE" id="PS51063">
    <property type="entry name" value="HTH_CRP_2"/>
    <property type="match status" value="1"/>
</dbReference>
<dbReference type="PANTHER" id="PTHR24567">
    <property type="entry name" value="CRP FAMILY TRANSCRIPTIONAL REGULATORY PROTEIN"/>
    <property type="match status" value="1"/>
</dbReference>
<dbReference type="SUPFAM" id="SSF46785">
    <property type="entry name" value="Winged helix' DNA-binding domain"/>
    <property type="match status" value="1"/>
</dbReference>
<reference evidence="5 6" key="1">
    <citation type="journal article" date="2013" name="PLoS ONE">
        <title>Cultivation and Complete Genome Sequencing of Gloeobacter kilaueensis sp. nov., from a Lava Cave in Kilauea Caldera, Hawai'i.</title>
        <authorList>
            <person name="Saw J.H."/>
            <person name="Schatz M."/>
            <person name="Brown M.V."/>
            <person name="Kunkel D.D."/>
            <person name="Foster J.S."/>
            <person name="Shick H."/>
            <person name="Christensen S."/>
            <person name="Hou S."/>
            <person name="Wan X."/>
            <person name="Donachie S.P."/>
        </authorList>
    </citation>
    <scope>NUCLEOTIDE SEQUENCE [LARGE SCALE GENOMIC DNA]</scope>
    <source>
        <strain evidence="6">JS</strain>
    </source>
</reference>
<dbReference type="InterPro" id="IPR014710">
    <property type="entry name" value="RmlC-like_jellyroll"/>
</dbReference>
<accession>U5QRD2</accession>
<keyword evidence="1" id="KW-0805">Transcription regulation</keyword>
<proteinExistence type="predicted"/>
<keyword evidence="3" id="KW-0804">Transcription</keyword>
<dbReference type="InterPro" id="IPR036388">
    <property type="entry name" value="WH-like_DNA-bd_sf"/>
</dbReference>
<sequence length="230" mass="25393">MVASLSINASLLEAFAAEERKHLQSSAQKIALRPGEAVATEGGRPLVYMVESGAFVERSYYGARTVPIVHIAGPGDLLQTNRLFATSGLYRSELRAIHLENNSLLAWPVDEFLAIVRTSPGSLLYLCGWFNQQSQASRQQLYEAVAHSAYYRLVNLLVGLANRFGYRNTNGSTVLLPLRLTVKDISECINVSRETGSSLFNKLRRRGVIGAGRFIKVELSRLSEYAATLE</sequence>
<evidence type="ECO:0000256" key="2">
    <source>
        <dbReference type="ARBA" id="ARBA00023125"/>
    </source>
</evidence>
<dbReference type="eggNOG" id="COG0664">
    <property type="taxonomic scope" value="Bacteria"/>
</dbReference>